<dbReference type="PANTHER" id="PTHR30404">
    <property type="entry name" value="N-ACETYLMURAMOYL-L-ALANINE AMIDASE"/>
    <property type="match status" value="1"/>
</dbReference>
<reference evidence="5" key="1">
    <citation type="submission" date="2020-10" db="EMBL/GenBank/DDBJ databases">
        <authorList>
            <person name="Gilroy R."/>
        </authorList>
    </citation>
    <scope>NUCLEOTIDE SEQUENCE</scope>
    <source>
        <strain evidence="5">ChiBcec15-4380</strain>
    </source>
</reference>
<dbReference type="SMART" id="SM00287">
    <property type="entry name" value="SH3b"/>
    <property type="match status" value="1"/>
</dbReference>
<dbReference type="SMART" id="SM00646">
    <property type="entry name" value="Ami_3"/>
    <property type="match status" value="1"/>
</dbReference>
<dbReference type="InterPro" id="IPR002508">
    <property type="entry name" value="MurNAc-LAA_cat"/>
</dbReference>
<dbReference type="InterPro" id="IPR050695">
    <property type="entry name" value="N-acetylmuramoyl_amidase_3"/>
</dbReference>
<dbReference type="Gene3D" id="3.40.630.40">
    <property type="entry name" value="Zn-dependent exopeptidases"/>
    <property type="match status" value="1"/>
</dbReference>
<dbReference type="GO" id="GO:0008745">
    <property type="term" value="F:N-acetylmuramoyl-L-alanine amidase activity"/>
    <property type="evidence" value="ECO:0007669"/>
    <property type="project" value="InterPro"/>
</dbReference>
<dbReference type="AlphaFoldDB" id="A0A9D1IW12"/>
<keyword evidence="1" id="KW-0378">Hydrolase</keyword>
<dbReference type="CDD" id="cd02696">
    <property type="entry name" value="MurNAc-LAA"/>
    <property type="match status" value="1"/>
</dbReference>
<evidence type="ECO:0000313" key="5">
    <source>
        <dbReference type="EMBL" id="HIR50170.1"/>
    </source>
</evidence>
<dbReference type="Gene3D" id="2.30.30.40">
    <property type="entry name" value="SH3 Domains"/>
    <property type="match status" value="1"/>
</dbReference>
<organism evidence="5 6">
    <name type="scientific">Candidatus Avoscillospira avicola</name>
    <dbReference type="NCBI Taxonomy" id="2840706"/>
    <lineage>
        <taxon>Bacteria</taxon>
        <taxon>Bacillati</taxon>
        <taxon>Bacillota</taxon>
        <taxon>Clostridia</taxon>
        <taxon>Eubacteriales</taxon>
        <taxon>Oscillospiraceae</taxon>
        <taxon>Oscillospiraceae incertae sedis</taxon>
        <taxon>Candidatus Avoscillospira</taxon>
    </lineage>
</organism>
<reference evidence="5" key="2">
    <citation type="journal article" date="2021" name="PeerJ">
        <title>Extensive microbial diversity within the chicken gut microbiome revealed by metagenomics and culture.</title>
        <authorList>
            <person name="Gilroy R."/>
            <person name="Ravi A."/>
            <person name="Getino M."/>
            <person name="Pursley I."/>
            <person name="Horton D.L."/>
            <person name="Alikhan N.F."/>
            <person name="Baker D."/>
            <person name="Gharbi K."/>
            <person name="Hall N."/>
            <person name="Watson M."/>
            <person name="Adriaenssens E.M."/>
            <person name="Foster-Nyarko E."/>
            <person name="Jarju S."/>
            <person name="Secka A."/>
            <person name="Antonio M."/>
            <person name="Oren A."/>
            <person name="Chaudhuri R.R."/>
            <person name="La Ragione R."/>
            <person name="Hildebrand F."/>
            <person name="Pallen M.J."/>
        </authorList>
    </citation>
    <scope>NUCLEOTIDE SEQUENCE</scope>
    <source>
        <strain evidence="5">ChiBcec15-4380</strain>
    </source>
</reference>
<dbReference type="GO" id="GO:0071555">
    <property type="term" value="P:cell wall organization"/>
    <property type="evidence" value="ECO:0007669"/>
    <property type="project" value="UniProtKB-KW"/>
</dbReference>
<evidence type="ECO:0000256" key="2">
    <source>
        <dbReference type="ARBA" id="ARBA00023316"/>
    </source>
</evidence>
<gene>
    <name evidence="5" type="ORF">IAA53_02600</name>
</gene>
<dbReference type="Pfam" id="PF01520">
    <property type="entry name" value="Amidase_3"/>
    <property type="match status" value="1"/>
</dbReference>
<dbReference type="GO" id="GO:0030288">
    <property type="term" value="C:outer membrane-bounded periplasmic space"/>
    <property type="evidence" value="ECO:0007669"/>
    <property type="project" value="TreeGrafter"/>
</dbReference>
<dbReference type="PANTHER" id="PTHR30404:SF0">
    <property type="entry name" value="N-ACETYLMURAMOYL-L-ALANINE AMIDASE AMIC"/>
    <property type="match status" value="1"/>
</dbReference>
<dbReference type="Proteomes" id="UP000824239">
    <property type="component" value="Unassembled WGS sequence"/>
</dbReference>
<dbReference type="SUPFAM" id="SSF53187">
    <property type="entry name" value="Zn-dependent exopeptidases"/>
    <property type="match status" value="1"/>
</dbReference>
<comment type="caution">
    <text evidence="5">The sequence shown here is derived from an EMBL/GenBank/DDBJ whole genome shotgun (WGS) entry which is preliminary data.</text>
</comment>
<evidence type="ECO:0000313" key="6">
    <source>
        <dbReference type="Proteomes" id="UP000824239"/>
    </source>
</evidence>
<dbReference type="EMBL" id="DVHE01000017">
    <property type="protein sequence ID" value="HIR50170.1"/>
    <property type="molecule type" value="Genomic_DNA"/>
</dbReference>
<dbReference type="Pfam" id="PF08239">
    <property type="entry name" value="SH3_3"/>
    <property type="match status" value="1"/>
</dbReference>
<sequence length="249" mass="27560">MPYLFLSPSTQEFNPYVTRENEEYWMNLLADRMEPYLLASGIGFVRNDPDKNAAAAIRQSNAGTYDFHLALHSNAAPPEKSGQLRGVDFYYYPTSAEGRRMAELLVEQIKPIYPLPELVRAVPTTTLGEVRRTRAPSVLAELGYHDNPEDAAWIEDNLDLIAQALVRGVSEYFGVPFQEPVPVRRGVVTVNWGTLNIRDYPNLSAAVLASAPNGAELVIYGESGNWYSVSYHGIVGYASTAFVVANAIN</sequence>
<protein>
    <submittedName>
        <fullName evidence="5">N-acetylmuramoyl-L-alanine amidase</fullName>
    </submittedName>
</protein>
<evidence type="ECO:0000259" key="3">
    <source>
        <dbReference type="SMART" id="SM00287"/>
    </source>
</evidence>
<evidence type="ECO:0000259" key="4">
    <source>
        <dbReference type="SMART" id="SM00646"/>
    </source>
</evidence>
<feature type="domain" description="SH3b" evidence="3">
    <location>
        <begin position="185"/>
        <end position="247"/>
    </location>
</feature>
<accession>A0A9D1IW12</accession>
<evidence type="ECO:0000256" key="1">
    <source>
        <dbReference type="ARBA" id="ARBA00022801"/>
    </source>
</evidence>
<feature type="domain" description="MurNAc-LAA" evidence="4">
    <location>
        <begin position="57"/>
        <end position="170"/>
    </location>
</feature>
<proteinExistence type="predicted"/>
<name>A0A9D1IW12_9FIRM</name>
<keyword evidence="2" id="KW-0961">Cell wall biogenesis/degradation</keyword>
<dbReference type="InterPro" id="IPR003646">
    <property type="entry name" value="SH3-like_bac-type"/>
</dbReference>
<dbReference type="GO" id="GO:0009253">
    <property type="term" value="P:peptidoglycan catabolic process"/>
    <property type="evidence" value="ECO:0007669"/>
    <property type="project" value="InterPro"/>
</dbReference>